<dbReference type="EMBL" id="DSFP01000069">
    <property type="protein sequence ID" value="HEW46663.1"/>
    <property type="molecule type" value="Genomic_DNA"/>
</dbReference>
<dbReference type="Gene3D" id="1.50.10.10">
    <property type="match status" value="1"/>
</dbReference>
<reference evidence="2" key="1">
    <citation type="journal article" date="2020" name="mSystems">
        <title>Genome- and Community-Level Interaction Insights into Carbon Utilization and Element Cycling Functions of Hydrothermarchaeota in Hydrothermal Sediment.</title>
        <authorList>
            <person name="Zhou Z."/>
            <person name="Liu Y."/>
            <person name="Xu W."/>
            <person name="Pan J."/>
            <person name="Luo Z.H."/>
            <person name="Li M."/>
        </authorList>
    </citation>
    <scope>NUCLEOTIDE SEQUENCE [LARGE SCALE GENOMIC DNA]</scope>
    <source>
        <strain evidence="2">SpSt-132</strain>
    </source>
</reference>
<comment type="caution">
    <text evidence="2">The sequence shown here is derived from an EMBL/GenBank/DDBJ whole genome shotgun (WGS) entry which is preliminary data.</text>
</comment>
<organism evidence="2">
    <name type="scientific">Hydrogenobacter sp</name>
    <dbReference type="NCBI Taxonomy" id="2152829"/>
    <lineage>
        <taxon>Bacteria</taxon>
        <taxon>Pseudomonadati</taxon>
        <taxon>Aquificota</taxon>
        <taxon>Aquificia</taxon>
        <taxon>Aquificales</taxon>
        <taxon>Aquificaceae</taxon>
        <taxon>Hydrogenobacter</taxon>
    </lineage>
</organism>
<dbReference type="Pfam" id="PF03190">
    <property type="entry name" value="Thioredox_DsbH"/>
    <property type="match status" value="1"/>
</dbReference>
<dbReference type="InterPro" id="IPR024705">
    <property type="entry name" value="Ssp411"/>
</dbReference>
<evidence type="ECO:0000313" key="2">
    <source>
        <dbReference type="EMBL" id="HEW46663.1"/>
    </source>
</evidence>
<dbReference type="CDD" id="cd02955">
    <property type="entry name" value="SSP411"/>
    <property type="match status" value="1"/>
</dbReference>
<dbReference type="SUPFAM" id="SSF48208">
    <property type="entry name" value="Six-hairpin glycosidases"/>
    <property type="match status" value="1"/>
</dbReference>
<dbReference type="PANTHER" id="PTHR42899">
    <property type="entry name" value="SPERMATOGENESIS-ASSOCIATED PROTEIN 20"/>
    <property type="match status" value="1"/>
</dbReference>
<protein>
    <submittedName>
        <fullName evidence="2">Thioredoxin domain-containing protein</fullName>
    </submittedName>
</protein>
<proteinExistence type="predicted"/>
<accession>A0A7C2Z476</accession>
<dbReference type="PIRSF" id="PIRSF006402">
    <property type="entry name" value="UCP006402_thioredoxin"/>
    <property type="match status" value="1"/>
</dbReference>
<dbReference type="InterPro" id="IPR008928">
    <property type="entry name" value="6-hairpin_glycosidase_sf"/>
</dbReference>
<dbReference type="InterPro" id="IPR036249">
    <property type="entry name" value="Thioredoxin-like_sf"/>
</dbReference>
<dbReference type="GO" id="GO:0005975">
    <property type="term" value="P:carbohydrate metabolic process"/>
    <property type="evidence" value="ECO:0007669"/>
    <property type="project" value="InterPro"/>
</dbReference>
<dbReference type="SUPFAM" id="SSF52833">
    <property type="entry name" value="Thioredoxin-like"/>
    <property type="match status" value="1"/>
</dbReference>
<evidence type="ECO:0000259" key="1">
    <source>
        <dbReference type="Pfam" id="PF03190"/>
    </source>
</evidence>
<dbReference type="InterPro" id="IPR004879">
    <property type="entry name" value="Ssp411-like_TRX"/>
</dbReference>
<dbReference type="AlphaFoldDB" id="A0A7C2Z476"/>
<sequence length="644" mass="74507">MPNRLINSKSPYLKKSANQPVDWYEWSEEAFNKAKEEDKPILLSIGGVWCHWCHVMAHESFENPEIAKIINENFVPIKVDRDERPDIDRRYQEVVVALTNSGGWPLTVFLTPDGKAFFGGTYFPPEDRWGRPGFKSLLLRIAQLWKEERGKILKSAESIYESLLNYSQLSFKDPVDWSLLERGISILLASLDYDHGGVGNAPKFHHAKAFELLMYHNYFVPSPVLEKAISLSLDSMAKGGVYDHLLGGFFRYSTDDRWHVPHFEKMLYDNAELLSLYSIAYKVFGKRLYKKTAEGILRYYKAYGYDEKGGFYASQDADIGELKEGGYYTFTQKEIEKAVTPEELRVATLYFGFAEMQHEPQRKVLYINMEEEEVSKALNMPIEEVERLVDSIKAKMLEYREKSSEMPYIDKTIYTNWNALMITGLCDYWKVFGDESARLMAERTAERLIKEYYRDGRLYHKEGVEGFSEDYVFFSQALLSLFEITQKKEYLDLASELMKKAIDLFWDDQDWGFYDSALEGEGLLRVRLKNLQDTPTQSVNGSAGYTLLLLGTLTGDGSFIDYAEKTLQAFSRFVREVPMASHSYLISLYAYLKGIYKVETESFFEEALRLFRPFKFVVKAPVEGLVVCEGQSCRKFENLNQILK</sequence>
<feature type="domain" description="Spermatogenesis-associated protein 20-like TRX" evidence="1">
    <location>
        <begin position="2"/>
        <end position="163"/>
    </location>
</feature>
<gene>
    <name evidence="2" type="ORF">ENO47_08395</name>
</gene>
<name>A0A7C2Z476_9AQUI</name>
<dbReference type="InterPro" id="IPR012341">
    <property type="entry name" value="6hp_glycosidase-like_sf"/>
</dbReference>
<dbReference type="Gene3D" id="1.50.10.20">
    <property type="match status" value="1"/>
</dbReference>
<dbReference type="Gene3D" id="3.40.30.10">
    <property type="entry name" value="Glutaredoxin"/>
    <property type="match status" value="1"/>
</dbReference>
<dbReference type="PANTHER" id="PTHR42899:SF1">
    <property type="entry name" value="SPERMATOGENESIS-ASSOCIATED PROTEIN 20"/>
    <property type="match status" value="1"/>
</dbReference>